<dbReference type="EMBL" id="WTYS01000001">
    <property type="protein sequence ID" value="MXO57585.1"/>
    <property type="molecule type" value="Genomic_DNA"/>
</dbReference>
<dbReference type="EC" id="1.2.1.41" evidence="7"/>
<comment type="subcellular location">
    <subcellularLocation>
        <location evidence="7">Cytoplasm</location>
    </subcellularLocation>
</comment>
<keyword evidence="10" id="KW-1185">Reference proteome</keyword>
<reference evidence="9 10" key="1">
    <citation type="submission" date="2019-12" db="EMBL/GenBank/DDBJ databases">
        <title>Genomic-based taxomic classification of the family Erythrobacteraceae.</title>
        <authorList>
            <person name="Xu L."/>
        </authorList>
    </citation>
    <scope>NUCLEOTIDE SEQUENCE [LARGE SCALE GENOMIC DNA]</scope>
    <source>
        <strain evidence="9 10">JCM 17802</strain>
    </source>
</reference>
<keyword evidence="5 7" id="KW-0560">Oxidoreductase</keyword>
<evidence type="ECO:0000256" key="6">
    <source>
        <dbReference type="ARBA" id="ARBA00049024"/>
    </source>
</evidence>
<dbReference type="InterPro" id="IPR016161">
    <property type="entry name" value="Ald_DH/histidinol_DH"/>
</dbReference>
<gene>
    <name evidence="7" type="primary">proA</name>
    <name evidence="9" type="ORF">GRI36_11920</name>
</gene>
<dbReference type="SUPFAM" id="SSF53720">
    <property type="entry name" value="ALDH-like"/>
    <property type="match status" value="1"/>
</dbReference>
<dbReference type="PIRSF" id="PIRSF000151">
    <property type="entry name" value="GPR"/>
    <property type="match status" value="1"/>
</dbReference>
<comment type="pathway">
    <text evidence="1 7">Amino-acid biosynthesis; L-proline biosynthesis; L-glutamate 5-semialdehyde from L-glutamate: step 2/2.</text>
</comment>
<comment type="function">
    <text evidence="7">Catalyzes the NADPH-dependent reduction of L-glutamate 5-phosphate into L-glutamate 5-semialdehyde and phosphate. The product spontaneously undergoes cyclization to form 1-pyrroline-5-carboxylate.</text>
</comment>
<dbReference type="GO" id="GO:0050661">
    <property type="term" value="F:NADP binding"/>
    <property type="evidence" value="ECO:0007669"/>
    <property type="project" value="InterPro"/>
</dbReference>
<evidence type="ECO:0000256" key="4">
    <source>
        <dbReference type="ARBA" id="ARBA00022857"/>
    </source>
</evidence>
<evidence type="ECO:0000256" key="7">
    <source>
        <dbReference type="HAMAP-Rule" id="MF_00412"/>
    </source>
</evidence>
<dbReference type="Gene3D" id="3.40.309.10">
    <property type="entry name" value="Aldehyde Dehydrogenase, Chain A, domain 2"/>
    <property type="match status" value="1"/>
</dbReference>
<dbReference type="InterPro" id="IPR016163">
    <property type="entry name" value="Ald_DH_C"/>
</dbReference>
<evidence type="ECO:0000256" key="2">
    <source>
        <dbReference type="ARBA" id="ARBA00022605"/>
    </source>
</evidence>
<keyword evidence="3 7" id="KW-0641">Proline biosynthesis</keyword>
<dbReference type="AlphaFoldDB" id="A0A6I4SP28"/>
<accession>A0A6I4SP28</accession>
<evidence type="ECO:0000256" key="3">
    <source>
        <dbReference type="ARBA" id="ARBA00022650"/>
    </source>
</evidence>
<dbReference type="PANTHER" id="PTHR11063:SF8">
    <property type="entry name" value="DELTA-1-PYRROLINE-5-CARBOXYLATE SYNTHASE"/>
    <property type="match status" value="1"/>
</dbReference>
<dbReference type="Proteomes" id="UP000468943">
    <property type="component" value="Unassembled WGS sequence"/>
</dbReference>
<comment type="catalytic activity">
    <reaction evidence="6 7">
        <text>L-glutamate 5-semialdehyde + phosphate + NADP(+) = L-glutamyl 5-phosphate + NADPH + H(+)</text>
        <dbReference type="Rhea" id="RHEA:19541"/>
        <dbReference type="ChEBI" id="CHEBI:15378"/>
        <dbReference type="ChEBI" id="CHEBI:43474"/>
        <dbReference type="ChEBI" id="CHEBI:57783"/>
        <dbReference type="ChEBI" id="CHEBI:58066"/>
        <dbReference type="ChEBI" id="CHEBI:58274"/>
        <dbReference type="ChEBI" id="CHEBI:58349"/>
        <dbReference type="EC" id="1.2.1.41"/>
    </reaction>
</comment>
<dbReference type="CDD" id="cd07079">
    <property type="entry name" value="ALDH_F18-19_ProA-GPR"/>
    <property type="match status" value="1"/>
</dbReference>
<dbReference type="GO" id="GO:0055129">
    <property type="term" value="P:L-proline biosynthetic process"/>
    <property type="evidence" value="ECO:0007669"/>
    <property type="project" value="UniProtKB-UniRule"/>
</dbReference>
<keyword evidence="2 7" id="KW-0028">Amino-acid biosynthesis</keyword>
<protein>
    <recommendedName>
        <fullName evidence="7">Gamma-glutamyl phosphate reductase</fullName>
        <shortName evidence="7">GPR</shortName>
        <ecNumber evidence="7">1.2.1.41</ecNumber>
    </recommendedName>
    <alternativeName>
        <fullName evidence="7">Glutamate-5-semialdehyde dehydrogenase</fullName>
    </alternativeName>
    <alternativeName>
        <fullName evidence="7">Glutamyl-gamma-semialdehyde dehydrogenase</fullName>
        <shortName evidence="7">GSA dehydrogenase</shortName>
    </alternativeName>
</protein>
<sequence length="420" mass="44438">MSHHTPETSSSIDTLGQRAKTAAKGLLSAPNTAKNLALTKAAEALREASADILAANLRDVESIRDTKPAAFIDRLMLDQARVEAMAKALEDIAALPDPVGRVLATFERPNGLKIERVAVPIGVIAMIYESRPNVGADASALCLKSGNAIILRGGSESHHSTVAIVACMRSGLAAAGLPQDAVQMVETTSREAVGELLRAVDYIDLAIPRGGRGLVELVRDQARVPTLLHLDGNCHTYVHSAADQDNAVEVIYNAKMRRTGVCGATESIVVDRAIAAEFLPILADELSDCELRGDAEAVAIDARILLATDEDFDTEYLDAVASVKIASGLTEAIEFVAKHSSGHTDAILTEDDAVARQFMTAIDSAIVMHNTSTQFADGGEFGMGAEIGIATGKMHARGPVGLEQLTSFKYLVHGQGQTRP</sequence>
<organism evidence="9 10">
    <name type="scientific">Pontixanthobacter gangjinensis</name>
    <dbReference type="NCBI Taxonomy" id="1028742"/>
    <lineage>
        <taxon>Bacteria</taxon>
        <taxon>Pseudomonadati</taxon>
        <taxon>Pseudomonadota</taxon>
        <taxon>Alphaproteobacteria</taxon>
        <taxon>Sphingomonadales</taxon>
        <taxon>Erythrobacteraceae</taxon>
        <taxon>Pontixanthobacter</taxon>
    </lineage>
</organism>
<evidence type="ECO:0000313" key="9">
    <source>
        <dbReference type="EMBL" id="MXO57585.1"/>
    </source>
</evidence>
<comment type="similarity">
    <text evidence="7">Belongs to the gamma-glutamyl phosphate reductase family.</text>
</comment>
<dbReference type="UniPathway" id="UPA00098">
    <property type="reaction ID" value="UER00360"/>
</dbReference>
<proteinExistence type="inferred from homology"/>
<evidence type="ECO:0000313" key="10">
    <source>
        <dbReference type="Proteomes" id="UP000468943"/>
    </source>
</evidence>
<dbReference type="RefSeq" id="WP_160598647.1">
    <property type="nucleotide sequence ID" value="NZ_WTYS01000001.1"/>
</dbReference>
<dbReference type="GO" id="GO:0005737">
    <property type="term" value="C:cytoplasm"/>
    <property type="evidence" value="ECO:0007669"/>
    <property type="project" value="UniProtKB-SubCell"/>
</dbReference>
<keyword evidence="4 7" id="KW-0521">NADP</keyword>
<dbReference type="HAMAP" id="MF_00412">
    <property type="entry name" value="ProA"/>
    <property type="match status" value="1"/>
</dbReference>
<dbReference type="Pfam" id="PF00171">
    <property type="entry name" value="Aldedh"/>
    <property type="match status" value="1"/>
</dbReference>
<dbReference type="InterPro" id="IPR012134">
    <property type="entry name" value="Glu-5-SA_DH"/>
</dbReference>
<dbReference type="NCBIfam" id="NF001221">
    <property type="entry name" value="PRK00197.1"/>
    <property type="match status" value="1"/>
</dbReference>
<name>A0A6I4SP28_9SPHN</name>
<evidence type="ECO:0000256" key="1">
    <source>
        <dbReference type="ARBA" id="ARBA00004985"/>
    </source>
</evidence>
<evidence type="ECO:0000259" key="8">
    <source>
        <dbReference type="Pfam" id="PF00171"/>
    </source>
</evidence>
<dbReference type="PANTHER" id="PTHR11063">
    <property type="entry name" value="GLUTAMATE SEMIALDEHYDE DEHYDROGENASE"/>
    <property type="match status" value="1"/>
</dbReference>
<dbReference type="GO" id="GO:0004350">
    <property type="term" value="F:glutamate-5-semialdehyde dehydrogenase activity"/>
    <property type="evidence" value="ECO:0007669"/>
    <property type="project" value="UniProtKB-UniRule"/>
</dbReference>
<evidence type="ECO:0000256" key="5">
    <source>
        <dbReference type="ARBA" id="ARBA00023002"/>
    </source>
</evidence>
<feature type="domain" description="Aldehyde dehydrogenase" evidence="8">
    <location>
        <begin position="8"/>
        <end position="291"/>
    </location>
</feature>
<dbReference type="InterPro" id="IPR015590">
    <property type="entry name" value="Aldehyde_DH_dom"/>
</dbReference>
<dbReference type="InterPro" id="IPR000965">
    <property type="entry name" value="GPR_dom"/>
</dbReference>
<dbReference type="Gene3D" id="3.40.605.10">
    <property type="entry name" value="Aldehyde Dehydrogenase, Chain A, domain 1"/>
    <property type="match status" value="1"/>
</dbReference>
<dbReference type="NCBIfam" id="TIGR00407">
    <property type="entry name" value="proA"/>
    <property type="match status" value="1"/>
</dbReference>
<dbReference type="OrthoDB" id="9809970at2"/>
<keyword evidence="7" id="KW-0963">Cytoplasm</keyword>
<dbReference type="InterPro" id="IPR016162">
    <property type="entry name" value="Ald_DH_N"/>
</dbReference>
<comment type="caution">
    <text evidence="9">The sequence shown here is derived from an EMBL/GenBank/DDBJ whole genome shotgun (WGS) entry which is preliminary data.</text>
</comment>